<keyword evidence="2" id="KW-1185">Reference proteome</keyword>
<reference evidence="1 2" key="1">
    <citation type="journal article" date="2015" name="Genome Biol. Evol.">
        <title>Phylogenomic analyses indicate that early fungi evolved digesting cell walls of algal ancestors of land plants.</title>
        <authorList>
            <person name="Chang Y."/>
            <person name="Wang S."/>
            <person name="Sekimoto S."/>
            <person name="Aerts A.L."/>
            <person name="Choi C."/>
            <person name="Clum A."/>
            <person name="LaButti K.M."/>
            <person name="Lindquist E.A."/>
            <person name="Yee Ngan C."/>
            <person name="Ohm R.A."/>
            <person name="Salamov A.A."/>
            <person name="Grigoriev I.V."/>
            <person name="Spatafora J.W."/>
            <person name="Berbee M.L."/>
        </authorList>
    </citation>
    <scope>NUCLEOTIDE SEQUENCE [LARGE SCALE GENOMIC DNA]</scope>
    <source>
        <strain evidence="1 2">NRRL 1564</strain>
    </source>
</reference>
<name>A0A2G5BFC7_COERN</name>
<organism evidence="1 2">
    <name type="scientific">Coemansia reversa (strain ATCC 12441 / NRRL 1564)</name>
    <dbReference type="NCBI Taxonomy" id="763665"/>
    <lineage>
        <taxon>Eukaryota</taxon>
        <taxon>Fungi</taxon>
        <taxon>Fungi incertae sedis</taxon>
        <taxon>Zoopagomycota</taxon>
        <taxon>Kickxellomycotina</taxon>
        <taxon>Kickxellomycetes</taxon>
        <taxon>Kickxellales</taxon>
        <taxon>Kickxellaceae</taxon>
        <taxon>Coemansia</taxon>
    </lineage>
</organism>
<evidence type="ECO:0000313" key="2">
    <source>
        <dbReference type="Proteomes" id="UP000242474"/>
    </source>
</evidence>
<dbReference type="EMBL" id="KZ303493">
    <property type="protein sequence ID" value="PIA17728.1"/>
    <property type="molecule type" value="Genomic_DNA"/>
</dbReference>
<dbReference type="Proteomes" id="UP000242474">
    <property type="component" value="Unassembled WGS sequence"/>
</dbReference>
<dbReference type="AlphaFoldDB" id="A0A2G5BFC7"/>
<protein>
    <submittedName>
        <fullName evidence="1">Uncharacterized protein</fullName>
    </submittedName>
</protein>
<accession>A0A2G5BFC7</accession>
<sequence length="184" mass="20748">MAEKMPKNSVPQYINSFENSSSDDLLSYGTDVDNAKPNSENKTNEGLIAEKTVNIWIDGFELKIELVDSTYASLSDVHDVLKRVLKEKTNSILREFIENEEYHLTDLKVSPFYNNGKCEGEPLNLPLEPQNCGDILSLRVSEFKPQSKPLPYSEILITHLRKINVGFRGKHNLQNNGLVPASLV</sequence>
<proteinExistence type="predicted"/>
<gene>
    <name evidence="1" type="ORF">COEREDRAFT_85992</name>
</gene>
<evidence type="ECO:0000313" key="1">
    <source>
        <dbReference type="EMBL" id="PIA17728.1"/>
    </source>
</evidence>